<keyword evidence="2" id="KW-1003">Cell membrane</keyword>
<evidence type="ECO:0000256" key="7">
    <source>
        <dbReference type="SAM" id="MobiDB-lite"/>
    </source>
</evidence>
<protein>
    <submittedName>
        <fullName evidence="10">ABC transporter permease</fullName>
    </submittedName>
</protein>
<dbReference type="InterPro" id="IPR050250">
    <property type="entry name" value="Macrolide_Exporter_MacB"/>
</dbReference>
<keyword evidence="3 8" id="KW-0812">Transmembrane</keyword>
<evidence type="ECO:0000259" key="9">
    <source>
        <dbReference type="Pfam" id="PF02687"/>
    </source>
</evidence>
<comment type="caution">
    <text evidence="10">The sequence shown here is derived from an EMBL/GenBank/DDBJ whole genome shotgun (WGS) entry which is preliminary data.</text>
</comment>
<evidence type="ECO:0000256" key="1">
    <source>
        <dbReference type="ARBA" id="ARBA00004651"/>
    </source>
</evidence>
<accession>A0A846U4D6</accession>
<feature type="transmembrane region" description="Helical" evidence="8">
    <location>
        <begin position="514"/>
        <end position="536"/>
    </location>
</feature>
<keyword evidence="11" id="KW-1185">Reference proteome</keyword>
<feature type="transmembrane region" description="Helical" evidence="8">
    <location>
        <begin position="1254"/>
        <end position="1278"/>
    </location>
</feature>
<evidence type="ECO:0000256" key="3">
    <source>
        <dbReference type="ARBA" id="ARBA00022692"/>
    </source>
</evidence>
<feature type="transmembrane region" description="Helical" evidence="8">
    <location>
        <begin position="1208"/>
        <end position="1233"/>
    </location>
</feature>
<organism evidence="10 11">
    <name type="scientific">Spiroplasma platyhelix PALS-1</name>
    <dbReference type="NCBI Taxonomy" id="1276218"/>
    <lineage>
        <taxon>Bacteria</taxon>
        <taxon>Bacillati</taxon>
        <taxon>Mycoplasmatota</taxon>
        <taxon>Mollicutes</taxon>
        <taxon>Entomoplasmatales</taxon>
        <taxon>Spiroplasmataceae</taxon>
        <taxon>Spiroplasma</taxon>
    </lineage>
</organism>
<evidence type="ECO:0000256" key="2">
    <source>
        <dbReference type="ARBA" id="ARBA00022475"/>
    </source>
</evidence>
<feature type="transmembrane region" description="Helical" evidence="8">
    <location>
        <begin position="1298"/>
        <end position="1320"/>
    </location>
</feature>
<keyword evidence="4 8" id="KW-1133">Transmembrane helix</keyword>
<feature type="transmembrane region" description="Helical" evidence="8">
    <location>
        <begin position="445"/>
        <end position="470"/>
    </location>
</feature>
<evidence type="ECO:0000313" key="11">
    <source>
        <dbReference type="Proteomes" id="UP000584587"/>
    </source>
</evidence>
<evidence type="ECO:0000256" key="4">
    <source>
        <dbReference type="ARBA" id="ARBA00022989"/>
    </source>
</evidence>
<reference evidence="10 11" key="1">
    <citation type="submission" date="2020-04" db="EMBL/GenBank/DDBJ databases">
        <title>Complete genome sequence of Spiroplasma platyhelix ATCC 51748, an insect isolate.</title>
        <authorList>
            <person name="Green E.A."/>
            <person name="Klassen J.L."/>
        </authorList>
    </citation>
    <scope>NUCLEOTIDE SEQUENCE [LARGE SCALE GENOMIC DNA]</scope>
    <source>
        <strain evidence="10 11">PALS-1</strain>
    </source>
</reference>
<keyword evidence="5 8" id="KW-0472">Membrane</keyword>
<comment type="subcellular location">
    <subcellularLocation>
        <location evidence="1">Cell membrane</location>
        <topology evidence="1">Multi-pass membrane protein</topology>
    </subcellularLocation>
</comment>
<dbReference type="InterPro" id="IPR003838">
    <property type="entry name" value="ABC3_permease_C"/>
</dbReference>
<feature type="domain" description="ABC3 transporter permease C-terminal" evidence="9">
    <location>
        <begin position="353"/>
        <end position="472"/>
    </location>
</feature>
<dbReference type="EMBL" id="JAAVVK010000001">
    <property type="protein sequence ID" value="NKE38317.1"/>
    <property type="molecule type" value="Genomic_DNA"/>
</dbReference>
<evidence type="ECO:0000256" key="6">
    <source>
        <dbReference type="ARBA" id="ARBA00038076"/>
    </source>
</evidence>
<feature type="compositionally biased region" description="Pro residues" evidence="7">
    <location>
        <begin position="80"/>
        <end position="89"/>
    </location>
</feature>
<sequence>MKKKKMPLLFKNAFKQALRNKIQLIGLAILVLLSSTIFSLMQTSVARVNNEYHALISQEQSNIHDFVFDPYNTVKSTNAPAPPSPPSNPPDNSGSLEDEQLYLNEIANADSNKFIWDRIEARTQQINNNNDPRILKLIAYNQYARIDKLVISHGYNIGENPNIITPINKQTVINKEFAEKNNLAIGDVIRVQEDRLGASLKVNYNINDPEYSPFNWLEIVGYGNSADFITPIIDQTTPLPNKTREGILYVSPEQFGLTPLTNIDNNILWYYNTGDETITRSSNNDVEIYYVGKWITKEKDLDDVVDFFRARYVSISDSSAKLVYALGDSNYRFNNRTATLPNTTSGFITLLIALLLIVLVITGITVILITFKNIDNTKPQIGILKSLGYSNWKILITSLAYPMMAALIGTFLVFFPASGLQILVVNAFANYFNLNFGSFIFDGLGYLYCLILTFGLLSLIAWIISALIVIKKPIDLINNISRTRDSKFTKFVKKTSVHRSFLTRFRLALFTSSIGKMAAVSLTMFLGTTLMTTAIIGPKIMSDNQRVSYTGMNYKSLTEYVNPTYNSPYTFYKTYNPNNIPYQNEGNTEIKPWNYVTDIYNEDTDYYKHPERWTSDEYIAEVLDNNINAEAYAPIAPDPKDPSSLLTLSLNGLTYFHGKMMTKSLLSALDQSNGDPMFIPIIVMLAWPEANASYNIANNTTASDLYSLENYQTLRTFYNNYRSTINMNLNPKVVSDVDPIEIDTSKFTDFVKNTSAWKADQPNFTTELNNFNFDKRDRKYPFHLENEAELLNNPTPKNDDMKDQWIRKTMIWFYSMFYNRLGQAIAQGTYTKSPYFIKQNIAKAFEDPNSQFNVSFNVIPFDKQTDELGTYFVGLPDIKFNDKQYPMKVYGLQNERQLGHASLMQLYDTNGNTLNSSLERTNTDGAINIVINQTIAKQLNLKNNENFYMATNGNIMKVKNGSDYTEINPEEINFEKINNNPIPETENNATLLNQNVSYNQIPTTSDGAYGNSGNNATSMLKEVAQGNVVIDHDNKPWHKFKVAGVYNGYGQPNAYISKSHADQLLRFVDYKDEDGTEKPGAQRSLYEIFKHEWQEKGTISNIDFNQLRNLSYEEFKNNIAENNPLKILFNNEFPLFNFKLSNASDLVDTTQTFSISQDYGDYSALGMNGGKDGNVTYKGYGQGTVTNLLPLYVHQQLLSQITQLVNTILLFFIIFSLVISFFIILITSNLVIYENRKIIVTMKTLGYSDAKITNIVIGMYLPLIATMFLIGFPVGLFIVQYIVNYLAYHTTWVLPFLFAWWIPFVVGLIVLGIYVITYLIEWYAMKRIRILQVMNETN</sequence>
<dbReference type="GO" id="GO:0005886">
    <property type="term" value="C:plasma membrane"/>
    <property type="evidence" value="ECO:0007669"/>
    <property type="project" value="UniProtKB-SubCell"/>
</dbReference>
<evidence type="ECO:0000256" key="8">
    <source>
        <dbReference type="SAM" id="Phobius"/>
    </source>
</evidence>
<feature type="domain" description="ABC3 transporter permease C-terminal" evidence="9">
    <location>
        <begin position="1211"/>
        <end position="1328"/>
    </location>
</feature>
<feature type="transmembrane region" description="Helical" evidence="8">
    <location>
        <begin position="392"/>
        <end position="425"/>
    </location>
</feature>
<comment type="similarity">
    <text evidence="6">Belongs to the ABC-4 integral membrane protein family.</text>
</comment>
<evidence type="ECO:0000313" key="10">
    <source>
        <dbReference type="EMBL" id="NKE38317.1"/>
    </source>
</evidence>
<evidence type="ECO:0000256" key="5">
    <source>
        <dbReference type="ARBA" id="ARBA00023136"/>
    </source>
</evidence>
<dbReference type="GO" id="GO:0022857">
    <property type="term" value="F:transmembrane transporter activity"/>
    <property type="evidence" value="ECO:0007669"/>
    <property type="project" value="TreeGrafter"/>
</dbReference>
<dbReference type="Pfam" id="PF02687">
    <property type="entry name" value="FtsX"/>
    <property type="match status" value="2"/>
</dbReference>
<name>A0A846U4D6_9MOLU</name>
<feature type="region of interest" description="Disordered" evidence="7">
    <location>
        <begin position="74"/>
        <end position="96"/>
    </location>
</feature>
<dbReference type="RefSeq" id="WP_168104789.1">
    <property type="nucleotide sequence ID" value="NZ_CP051215.1"/>
</dbReference>
<dbReference type="PANTHER" id="PTHR30572">
    <property type="entry name" value="MEMBRANE COMPONENT OF TRANSPORTER-RELATED"/>
    <property type="match status" value="1"/>
</dbReference>
<dbReference type="PANTHER" id="PTHR30572:SF4">
    <property type="entry name" value="ABC TRANSPORTER PERMEASE YTRF"/>
    <property type="match status" value="1"/>
</dbReference>
<dbReference type="Proteomes" id="UP000584587">
    <property type="component" value="Unassembled WGS sequence"/>
</dbReference>
<gene>
    <name evidence="10" type="ORF">HER12_00915</name>
</gene>
<proteinExistence type="inferred from homology"/>
<feature type="transmembrane region" description="Helical" evidence="8">
    <location>
        <begin position="347"/>
        <end position="371"/>
    </location>
</feature>